<dbReference type="Proteomes" id="UP000005407">
    <property type="component" value="Unassembled WGS sequence"/>
</dbReference>
<organism evidence="2 3">
    <name type="scientific">Shigella flexneri K-315</name>
    <dbReference type="NCBI Taxonomy" id="766150"/>
    <lineage>
        <taxon>Bacteria</taxon>
        <taxon>Pseudomonadati</taxon>
        <taxon>Pseudomonadota</taxon>
        <taxon>Gammaproteobacteria</taxon>
        <taxon>Enterobacterales</taxon>
        <taxon>Enterobacteriaceae</taxon>
        <taxon>Shigella</taxon>
    </lineage>
</organism>
<comment type="caution">
    <text evidence="2">The sequence shown here is derived from an EMBL/GenBank/DDBJ whole genome shotgun (WGS) entry which is preliminary data.</text>
</comment>
<accession>I6CTW1</accession>
<gene>
    <name evidence="2" type="ORF">SFK315_1770</name>
</gene>
<protein>
    <submittedName>
        <fullName evidence="2">Inner membrane metabolite transport protein YdfJ</fullName>
    </submittedName>
</protein>
<dbReference type="EMBL" id="AKMY01000027">
    <property type="protein sequence ID" value="EIQ22953.1"/>
    <property type="molecule type" value="Genomic_DNA"/>
</dbReference>
<evidence type="ECO:0000313" key="3">
    <source>
        <dbReference type="Proteomes" id="UP000005407"/>
    </source>
</evidence>
<dbReference type="AlphaFoldDB" id="I6CTW1"/>
<evidence type="ECO:0000313" key="2">
    <source>
        <dbReference type="EMBL" id="EIQ22953.1"/>
    </source>
</evidence>
<proteinExistence type="predicted"/>
<dbReference type="PATRIC" id="fig|766150.3.peg.1730"/>
<feature type="region of interest" description="Disordered" evidence="1">
    <location>
        <begin position="25"/>
        <end position="47"/>
    </location>
</feature>
<reference evidence="2 3" key="1">
    <citation type="submission" date="2012-03" db="EMBL/GenBank/DDBJ databases">
        <authorList>
            <person name="Rasko D."/>
            <person name="Redman J."/>
            <person name="Daugherty S.C."/>
            <person name="Tallon L."/>
            <person name="Sadzewicz L."/>
            <person name="Jones K."/>
            <person name="Santana-Cruz I."/>
            <person name="Liu X."/>
        </authorList>
    </citation>
    <scope>NUCLEOTIDE SEQUENCE [LARGE SCALE GENOMIC DNA]</scope>
    <source>
        <strain evidence="2 3">K-315</strain>
    </source>
</reference>
<evidence type="ECO:0000256" key="1">
    <source>
        <dbReference type="SAM" id="MobiDB-lite"/>
    </source>
</evidence>
<sequence length="47" mass="5173">MIMAYSVIGLISALKMPEVKDRDLSTLEDAAEDQPRVVRAAQPSRSL</sequence>
<name>I6CTW1_SHIFL</name>